<reference evidence="1 2" key="1">
    <citation type="submission" date="2019-03" db="EMBL/GenBank/DDBJ databases">
        <title>First draft genome of Liparis tanakae, snailfish: a comprehensive survey of snailfish specific genes.</title>
        <authorList>
            <person name="Kim W."/>
            <person name="Song I."/>
            <person name="Jeong J.-H."/>
            <person name="Kim D."/>
            <person name="Kim S."/>
            <person name="Ryu S."/>
            <person name="Song J.Y."/>
            <person name="Lee S.K."/>
        </authorList>
    </citation>
    <scope>NUCLEOTIDE SEQUENCE [LARGE SCALE GENOMIC DNA]</scope>
    <source>
        <tissue evidence="1">Muscle</tissue>
    </source>
</reference>
<proteinExistence type="predicted"/>
<dbReference type="Proteomes" id="UP000314294">
    <property type="component" value="Unassembled WGS sequence"/>
</dbReference>
<gene>
    <name evidence="1" type="ORF">EYF80_026306</name>
</gene>
<evidence type="ECO:0000313" key="2">
    <source>
        <dbReference type="Proteomes" id="UP000314294"/>
    </source>
</evidence>
<dbReference type="EMBL" id="SRLO01000272">
    <property type="protein sequence ID" value="TNN63456.1"/>
    <property type="molecule type" value="Genomic_DNA"/>
</dbReference>
<comment type="caution">
    <text evidence="1">The sequence shown here is derived from an EMBL/GenBank/DDBJ whole genome shotgun (WGS) entry which is preliminary data.</text>
</comment>
<sequence>MLGFSRVPSRYTWWSDRALYTAARTWRAGERRRHTCWQMLAYRARTLAFSRMASSDGVVSVIFSTERHLAKSAPSFLYCAQRSESPSRPAHNAPSDTRHRAFTPTLSQCGILVSHGG</sequence>
<organism evidence="1 2">
    <name type="scientific">Liparis tanakae</name>
    <name type="common">Tanaka's snailfish</name>
    <dbReference type="NCBI Taxonomy" id="230148"/>
    <lineage>
        <taxon>Eukaryota</taxon>
        <taxon>Metazoa</taxon>
        <taxon>Chordata</taxon>
        <taxon>Craniata</taxon>
        <taxon>Vertebrata</taxon>
        <taxon>Euteleostomi</taxon>
        <taxon>Actinopterygii</taxon>
        <taxon>Neopterygii</taxon>
        <taxon>Teleostei</taxon>
        <taxon>Neoteleostei</taxon>
        <taxon>Acanthomorphata</taxon>
        <taxon>Eupercaria</taxon>
        <taxon>Perciformes</taxon>
        <taxon>Cottioidei</taxon>
        <taxon>Cottales</taxon>
        <taxon>Liparidae</taxon>
        <taxon>Liparis</taxon>
    </lineage>
</organism>
<accession>A0A4Z2HCI5</accession>
<dbReference type="AlphaFoldDB" id="A0A4Z2HCI5"/>
<keyword evidence="2" id="KW-1185">Reference proteome</keyword>
<evidence type="ECO:0000313" key="1">
    <source>
        <dbReference type="EMBL" id="TNN63456.1"/>
    </source>
</evidence>
<protein>
    <submittedName>
        <fullName evidence="1">Uncharacterized protein</fullName>
    </submittedName>
</protein>
<name>A0A4Z2HCI5_9TELE</name>